<accession>A0A2Z6V412</accession>
<comment type="caution">
    <text evidence="3">The sequence shown here is derived from an EMBL/GenBank/DDBJ whole genome shotgun (WGS) entry which is preliminary data.</text>
</comment>
<keyword evidence="2" id="KW-0812">Transmembrane</keyword>
<dbReference type="Gene3D" id="1.20.120.20">
    <property type="entry name" value="Apolipoprotein"/>
    <property type="match status" value="1"/>
</dbReference>
<evidence type="ECO:0000313" key="4">
    <source>
        <dbReference type="Proteomes" id="UP000248272"/>
    </source>
</evidence>
<feature type="transmembrane region" description="Helical" evidence="2">
    <location>
        <begin position="104"/>
        <end position="125"/>
    </location>
</feature>
<dbReference type="EMBL" id="BDSG01000103">
    <property type="protein sequence ID" value="GBL11910.1"/>
    <property type="molecule type" value="Genomic_DNA"/>
</dbReference>
<evidence type="ECO:0000313" key="3">
    <source>
        <dbReference type="EMBL" id="GBL11910.1"/>
    </source>
</evidence>
<sequence>MSITVEVELKDFLIQINQKLDNLQKDVTDIKIELSEFKGEIKLLEGKIDGVEKRLEEKIDGVEKRLEEKIDGVEKRLEEKIDGIEKRLEGKIDGLEKRLENQEFVSRGILVALIVTILGGLAKLFGLVGSP</sequence>
<organism evidence="3 4">
    <name type="scientific">Microcystis aeruginosa Sj</name>
    <dbReference type="NCBI Taxonomy" id="1979544"/>
    <lineage>
        <taxon>Bacteria</taxon>
        <taxon>Bacillati</taxon>
        <taxon>Cyanobacteriota</taxon>
        <taxon>Cyanophyceae</taxon>
        <taxon>Oscillatoriophycideae</taxon>
        <taxon>Chroococcales</taxon>
        <taxon>Microcystaceae</taxon>
        <taxon>Microcystis</taxon>
    </lineage>
</organism>
<reference evidence="3 4" key="1">
    <citation type="journal article" date="2018" name="Front. Microbiol.">
        <title>Adaptation of the Freshwater Bloom-Forming Cyanobacterium Microcystis aeruginosa to Brackish Water Is Driven by Recent Horizontal Transfer of Sucrose Genes.</title>
        <authorList>
            <person name="Tanabe Y."/>
            <person name="Hodoki Y."/>
            <person name="Sano T."/>
            <person name="Tada K."/>
            <person name="Watanabe M.M."/>
        </authorList>
    </citation>
    <scope>NUCLEOTIDE SEQUENCE [LARGE SCALE GENOMIC DNA]</scope>
    <source>
        <strain evidence="3 4">Sj</strain>
    </source>
</reference>
<keyword evidence="1" id="KW-0175">Coiled coil</keyword>
<evidence type="ECO:0000256" key="2">
    <source>
        <dbReference type="SAM" id="Phobius"/>
    </source>
</evidence>
<dbReference type="AlphaFoldDB" id="A0A2Z6V412"/>
<keyword evidence="2" id="KW-1133">Transmembrane helix</keyword>
<dbReference type="SUPFAM" id="SSF57997">
    <property type="entry name" value="Tropomyosin"/>
    <property type="match status" value="1"/>
</dbReference>
<protein>
    <submittedName>
        <fullName evidence="3">Uncharacterized protein</fullName>
    </submittedName>
</protein>
<proteinExistence type="predicted"/>
<dbReference type="Proteomes" id="UP000248272">
    <property type="component" value="Unassembled WGS sequence"/>
</dbReference>
<name>A0A2Z6V412_MICAE</name>
<evidence type="ECO:0000256" key="1">
    <source>
        <dbReference type="SAM" id="Coils"/>
    </source>
</evidence>
<keyword evidence="2" id="KW-0472">Membrane</keyword>
<dbReference type="RefSeq" id="WP_110580090.1">
    <property type="nucleotide sequence ID" value="NZ_BDSG01000103.1"/>
</dbReference>
<gene>
    <name evidence="3" type="ORF">MSj_03419</name>
</gene>
<feature type="coiled-coil region" evidence="1">
    <location>
        <begin position="13"/>
        <end position="105"/>
    </location>
</feature>